<evidence type="ECO:0000256" key="1">
    <source>
        <dbReference type="SAM" id="Coils"/>
    </source>
</evidence>
<evidence type="ECO:0000313" key="3">
    <source>
        <dbReference type="EMBL" id="ACS33586.1"/>
    </source>
</evidence>
<reference evidence="3 4" key="1">
    <citation type="journal article" date="2007" name="Genome Biol.">
        <title>Genome analysis and genome-wide proteomics of Thermococcus gammatolerans, the most radioresistant organism known amongst the Archaea.</title>
        <authorList>
            <person name="Zivanovic Y."/>
            <person name="Armengaud J."/>
            <person name="Lagorce A."/>
            <person name="Leplat C."/>
            <person name="Guerin P."/>
            <person name="Dutertre M."/>
            <person name="Anthouard V."/>
            <person name="Forterre P."/>
            <person name="Wincker P."/>
            <person name="Confalonieri F."/>
        </authorList>
    </citation>
    <scope>NUCLEOTIDE SEQUENCE [LARGE SCALE GENOMIC DNA]</scope>
    <source>
        <strain evidence="4">DSM 15229 / JCM 11827 / EJ3</strain>
    </source>
</reference>
<feature type="domain" description="26S proteasome regulatory subunit Rpn7 N-terminal" evidence="2">
    <location>
        <begin position="70"/>
        <end position="193"/>
    </location>
</feature>
<dbReference type="HOGENOM" id="CLU_878843_0_0_2"/>
<proteinExistence type="predicted"/>
<protein>
    <recommendedName>
        <fullName evidence="2">26S proteasome regulatory subunit Rpn7 N-terminal domain-containing protein</fullName>
    </recommendedName>
</protein>
<dbReference type="PaxDb" id="593117-TGAM_1084"/>
<evidence type="ECO:0000313" key="4">
    <source>
        <dbReference type="Proteomes" id="UP000001488"/>
    </source>
</evidence>
<evidence type="ECO:0000259" key="2">
    <source>
        <dbReference type="Pfam" id="PF10602"/>
    </source>
</evidence>
<dbReference type="InterPro" id="IPR011990">
    <property type="entry name" value="TPR-like_helical_dom_sf"/>
</dbReference>
<name>C5A5S4_THEGJ</name>
<keyword evidence="4" id="KW-1185">Reference proteome</keyword>
<dbReference type="PATRIC" id="fig|593117.10.peg.1083"/>
<keyword evidence="1" id="KW-0175">Coiled coil</keyword>
<dbReference type="AlphaFoldDB" id="C5A5S4"/>
<dbReference type="EMBL" id="CP001398">
    <property type="protein sequence ID" value="ACS33586.1"/>
    <property type="molecule type" value="Genomic_DNA"/>
</dbReference>
<dbReference type="SUPFAM" id="SSF48452">
    <property type="entry name" value="TPR-like"/>
    <property type="match status" value="1"/>
</dbReference>
<feature type="coiled-coil region" evidence="1">
    <location>
        <begin position="123"/>
        <end position="160"/>
    </location>
</feature>
<dbReference type="Pfam" id="PF10602">
    <property type="entry name" value="RPN7"/>
    <property type="match status" value="1"/>
</dbReference>
<dbReference type="Proteomes" id="UP000001488">
    <property type="component" value="Chromosome"/>
</dbReference>
<dbReference type="Gene3D" id="1.25.40.10">
    <property type="entry name" value="Tetratricopeptide repeat domain"/>
    <property type="match status" value="1"/>
</dbReference>
<organism evidence="3 4">
    <name type="scientific">Thermococcus gammatolerans (strain DSM 15229 / JCM 11827 / EJ3)</name>
    <dbReference type="NCBI Taxonomy" id="593117"/>
    <lineage>
        <taxon>Archaea</taxon>
        <taxon>Methanobacteriati</taxon>
        <taxon>Methanobacteriota</taxon>
        <taxon>Thermococci</taxon>
        <taxon>Thermococcales</taxon>
        <taxon>Thermococcaceae</taxon>
        <taxon>Thermococcus</taxon>
    </lineage>
</organism>
<dbReference type="eggNOG" id="arCOG03043">
    <property type="taxonomic scope" value="Archaea"/>
</dbReference>
<sequence length="324" mass="38583">MKRMEDLLKALEEKDTKKVASLLYYKIDELSDEQLEEVLEKAEKLALEKKDYELYKLVVYYYHEFLEVDKISEFEELAEKEGTFEAKFHLADLYFLIGELEKSLAMYQGLIEEEITKGNLEHVAEIYHNMALIEEELQDYEKAYELLEKAEKNYRELGDEEKLLHVLIYKAYVKFEMGDTYEAKAMLAELLPRIMEIGDRRLLTEVHLSFEEMFEEEDNYDAALQECLYSMLWARGTEYYDVAFDALVDVFWQLFLEDDFERIYNNADMFIRAFPDFGAFFEGVKYLALFKDGKVKEEELKKVLEKVEDRRLLDLLEFLGEAEL</sequence>
<dbReference type="KEGG" id="tga:TGAM_1084"/>
<accession>C5A5S4</accession>
<dbReference type="STRING" id="593117.TGAM_1084"/>
<dbReference type="InterPro" id="IPR045135">
    <property type="entry name" value="Rpn7_N"/>
</dbReference>
<gene>
    <name evidence="3" type="ordered locus">TGAM_1084</name>
</gene>